<dbReference type="OrthoDB" id="7392499at2759"/>
<evidence type="ECO:0000256" key="5">
    <source>
        <dbReference type="ARBA" id="ARBA00022801"/>
    </source>
</evidence>
<feature type="binding site" evidence="9">
    <location>
        <position position="309"/>
    </location>
    <ligand>
        <name>Mg(2+)</name>
        <dbReference type="ChEBI" id="CHEBI:18420"/>
    </ligand>
</feature>
<feature type="binding site" evidence="9">
    <location>
        <position position="170"/>
    </location>
    <ligand>
        <name>Mg(2+)</name>
        <dbReference type="ChEBI" id="CHEBI:18420"/>
    </ligand>
</feature>
<evidence type="ECO:0000313" key="13">
    <source>
        <dbReference type="EMBL" id="GAN10262.1"/>
    </source>
</evidence>
<keyword evidence="5 11" id="KW-0378">Hydrolase</keyword>
<evidence type="ECO:0000256" key="11">
    <source>
        <dbReference type="RuleBase" id="RU003947"/>
    </source>
</evidence>
<dbReference type="Gene3D" id="1.10.60.40">
    <property type="match status" value="1"/>
</dbReference>
<dbReference type="PRINTS" id="PR00113">
    <property type="entry name" value="ALKPHPHTASE"/>
</dbReference>
<evidence type="ECO:0000256" key="9">
    <source>
        <dbReference type="PIRSR" id="PIRSR601952-2"/>
    </source>
</evidence>
<feature type="binding site" evidence="9">
    <location>
        <position position="484"/>
    </location>
    <ligand>
        <name>Zn(2+)</name>
        <dbReference type="ChEBI" id="CHEBI:29105"/>
        <label>2</label>
    </ligand>
</feature>
<accession>A0A0C9N2M2</accession>
<evidence type="ECO:0000256" key="3">
    <source>
        <dbReference type="ARBA" id="ARBA00022553"/>
    </source>
</evidence>
<keyword evidence="7 9" id="KW-0460">Magnesium</keyword>
<dbReference type="AlphaFoldDB" id="A0A0C9N2M2"/>
<evidence type="ECO:0000256" key="2">
    <source>
        <dbReference type="ARBA" id="ARBA00012647"/>
    </source>
</evidence>
<dbReference type="InterPro" id="IPR001952">
    <property type="entry name" value="Alkaline_phosphatase"/>
</dbReference>
<comment type="cofactor">
    <cofactor evidence="9">
        <name>Mg(2+)</name>
        <dbReference type="ChEBI" id="CHEBI:18420"/>
    </cofactor>
    <text evidence="9">Binds 1 Mg(2+) ion.</text>
</comment>
<dbReference type="CDD" id="cd16012">
    <property type="entry name" value="ALP"/>
    <property type="match status" value="1"/>
</dbReference>
<feature type="binding site" evidence="9">
    <location>
        <position position="356"/>
    </location>
    <ligand>
        <name>Zn(2+)</name>
        <dbReference type="ChEBI" id="CHEBI:29105"/>
        <label>2</label>
    </ligand>
</feature>
<evidence type="ECO:0000256" key="10">
    <source>
        <dbReference type="RuleBase" id="RU003946"/>
    </source>
</evidence>
<dbReference type="PANTHER" id="PTHR11596">
    <property type="entry name" value="ALKALINE PHOSPHATASE"/>
    <property type="match status" value="1"/>
</dbReference>
<protein>
    <recommendedName>
        <fullName evidence="2 11">Alkaline phosphatase</fullName>
        <ecNumber evidence="2 11">3.1.3.1</ecNumber>
    </recommendedName>
</protein>
<dbReference type="GO" id="GO:0046872">
    <property type="term" value="F:metal ion binding"/>
    <property type="evidence" value="ECO:0007669"/>
    <property type="project" value="UniProtKB-KW"/>
</dbReference>
<dbReference type="Pfam" id="PF00245">
    <property type="entry name" value="Alk_phosphatase"/>
    <property type="match status" value="1"/>
</dbReference>
<evidence type="ECO:0000256" key="1">
    <source>
        <dbReference type="ARBA" id="ARBA00005984"/>
    </source>
</evidence>
<feature type="binding site" evidence="9">
    <location>
        <position position="314"/>
    </location>
    <ligand>
        <name>Zn(2+)</name>
        <dbReference type="ChEBI" id="CHEBI:29105"/>
        <label>2</label>
    </ligand>
</feature>
<feature type="active site" description="Phosphoserine intermediate" evidence="8">
    <location>
        <position position="116"/>
    </location>
</feature>
<comment type="cofactor">
    <cofactor evidence="9">
        <name>Zn(2+)</name>
        <dbReference type="ChEBI" id="CHEBI:29105"/>
    </cofactor>
    <text evidence="9">Binds 2 Zn(2+) ions.</text>
</comment>
<dbReference type="InterPro" id="IPR017850">
    <property type="entry name" value="Alkaline_phosphatase_core_sf"/>
</dbReference>
<dbReference type="PROSITE" id="PS00123">
    <property type="entry name" value="ALKALINE_PHOSPHATASE"/>
    <property type="match status" value="1"/>
</dbReference>
<dbReference type="Proteomes" id="UP000053815">
    <property type="component" value="Unassembled WGS sequence"/>
</dbReference>
<keyword evidence="14" id="KW-1185">Reference proteome</keyword>
<evidence type="ECO:0000256" key="4">
    <source>
        <dbReference type="ARBA" id="ARBA00022723"/>
    </source>
</evidence>
<dbReference type="EMBL" id="DF836625">
    <property type="protein sequence ID" value="GAN10262.1"/>
    <property type="molecule type" value="Genomic_DNA"/>
</dbReference>
<feature type="binding site" evidence="9">
    <location>
        <position position="318"/>
    </location>
    <ligand>
        <name>Zn(2+)</name>
        <dbReference type="ChEBI" id="CHEBI:29105"/>
        <label>2</label>
    </ligand>
</feature>
<reference evidence="13" key="1">
    <citation type="submission" date="2014-09" db="EMBL/GenBank/DDBJ databases">
        <title>Draft genome sequence of an oleaginous Mucoromycotina fungus Mucor ambiguus NBRC6742.</title>
        <authorList>
            <person name="Takeda I."/>
            <person name="Yamane N."/>
            <person name="Morita T."/>
            <person name="Tamano K."/>
            <person name="Machida M."/>
            <person name="Baker S."/>
            <person name="Koike H."/>
        </authorList>
    </citation>
    <scope>NUCLEOTIDE SEQUENCE</scope>
    <source>
        <strain evidence="13">NBRC 6742</strain>
    </source>
</reference>
<dbReference type="PANTHER" id="PTHR11596:SF5">
    <property type="entry name" value="ALKALINE PHOSPHATASE"/>
    <property type="match status" value="1"/>
</dbReference>
<comment type="catalytic activity">
    <reaction evidence="11">
        <text>a phosphate monoester + H2O = an alcohol + phosphate</text>
        <dbReference type="Rhea" id="RHEA:15017"/>
        <dbReference type="ChEBI" id="CHEBI:15377"/>
        <dbReference type="ChEBI" id="CHEBI:30879"/>
        <dbReference type="ChEBI" id="CHEBI:43474"/>
        <dbReference type="ChEBI" id="CHEBI:67140"/>
        <dbReference type="EC" id="3.1.3.1"/>
    </reaction>
</comment>
<feature type="transmembrane region" description="Helical" evidence="12">
    <location>
        <begin position="31"/>
        <end position="50"/>
    </location>
</feature>
<dbReference type="STRING" id="91626.A0A0C9N2M2"/>
<evidence type="ECO:0000256" key="6">
    <source>
        <dbReference type="ARBA" id="ARBA00022833"/>
    </source>
</evidence>
<dbReference type="EC" id="3.1.3.1" evidence="2 11"/>
<feature type="binding site" evidence="9">
    <location>
        <position position="168"/>
    </location>
    <ligand>
        <name>Mg(2+)</name>
        <dbReference type="ChEBI" id="CHEBI:18420"/>
    </ligand>
</feature>
<dbReference type="InterPro" id="IPR018299">
    <property type="entry name" value="Alkaline_phosphatase_AS"/>
</dbReference>
<keyword evidence="4 9" id="KW-0479">Metal-binding</keyword>
<proteinExistence type="inferred from homology"/>
<dbReference type="SMART" id="SM00098">
    <property type="entry name" value="alkPPc"/>
    <property type="match status" value="1"/>
</dbReference>
<dbReference type="GO" id="GO:0004035">
    <property type="term" value="F:alkaline phosphatase activity"/>
    <property type="evidence" value="ECO:0007669"/>
    <property type="project" value="UniProtKB-EC"/>
</dbReference>
<keyword evidence="12" id="KW-0812">Transmembrane</keyword>
<dbReference type="SUPFAM" id="SSF53649">
    <property type="entry name" value="Alkaline phosphatase-like"/>
    <property type="match status" value="1"/>
</dbReference>
<evidence type="ECO:0000256" key="7">
    <source>
        <dbReference type="ARBA" id="ARBA00022842"/>
    </source>
</evidence>
<keyword evidence="12" id="KW-0472">Membrane</keyword>
<feature type="binding site" evidence="9">
    <location>
        <position position="68"/>
    </location>
    <ligand>
        <name>Mg(2+)</name>
        <dbReference type="ChEBI" id="CHEBI:18420"/>
    </ligand>
</feature>
<keyword evidence="6 9" id="KW-0862">Zinc</keyword>
<feature type="binding site" evidence="9">
    <location>
        <position position="357"/>
    </location>
    <ligand>
        <name>Zn(2+)</name>
        <dbReference type="ChEBI" id="CHEBI:29105"/>
        <label>2</label>
    </ligand>
</feature>
<evidence type="ECO:0000256" key="8">
    <source>
        <dbReference type="PIRSR" id="PIRSR601952-1"/>
    </source>
</evidence>
<organism evidence="13">
    <name type="scientific">Mucor ambiguus</name>
    <dbReference type="NCBI Taxonomy" id="91626"/>
    <lineage>
        <taxon>Eukaryota</taxon>
        <taxon>Fungi</taxon>
        <taxon>Fungi incertae sedis</taxon>
        <taxon>Mucoromycota</taxon>
        <taxon>Mucoromycotina</taxon>
        <taxon>Mucoromycetes</taxon>
        <taxon>Mucorales</taxon>
        <taxon>Mucorineae</taxon>
        <taxon>Mucoraceae</taxon>
        <taxon>Mucor</taxon>
    </lineage>
</organism>
<gene>
    <name evidence="13" type="ORF">MAM1_0336c09800</name>
</gene>
<evidence type="ECO:0000313" key="14">
    <source>
        <dbReference type="Proteomes" id="UP000053815"/>
    </source>
</evidence>
<dbReference type="Gene3D" id="3.40.720.10">
    <property type="entry name" value="Alkaline Phosphatase, subunit A"/>
    <property type="match status" value="1"/>
</dbReference>
<feature type="binding site" evidence="9">
    <location>
        <position position="68"/>
    </location>
    <ligand>
        <name>Zn(2+)</name>
        <dbReference type="ChEBI" id="CHEBI:29105"/>
        <label>2</label>
    </ligand>
</feature>
<keyword evidence="3" id="KW-0597">Phosphoprotein</keyword>
<comment type="similarity">
    <text evidence="1 10">Belongs to the alkaline phosphatase family.</text>
</comment>
<dbReference type="GO" id="GO:0000329">
    <property type="term" value="C:fungal-type vacuole membrane"/>
    <property type="evidence" value="ECO:0007669"/>
    <property type="project" value="TreeGrafter"/>
</dbReference>
<sequence>MVVDYTLIQSEQSQDIEKLSARITRPTSRRIAVTAILCLASVAFFSALLASKKHKKEPKRNVIMMISDGFGPASETFARQYYSWKEDLPVNTVFPLDKILVGTSRTQSSSSLITDSAAGATAFSCAIKTYNGAIGVNPDEVPCGTVLESAKIHRNMKTGLVVKSRVTHATPAAFSAHVGWRDWENQIAEHQVGYTPLGRTVDLMFGGGLCEFLSNKTEKSCRLDDRDLLQDAKQDFGWNWIKSRQEFDQLKPKDTQLPLMGLFAPHHMDFAIDNNPSVQPTLPEMTTKALDILKASTKDAKEGFFLMVEASRIDMAGHINDPATQLREVWEYQQTVNAVMEFVKANPGTVLVATSDHETGGLTVGRQVTEGYPEYEWKPEALTQMKRSSEVLTWQWMQAISEGKDTREFLVETIIKDGTGVQDPTDAEIDQLWTWKEKNVTYDFFATALADIVSKRAELGVVYKPDSVAKYKLIAFEQWTTMGHTAVDVNLYAYGHQSKLLRGNHENTDIGDFIVDYLNLDLDDITKKLNRDSQFIANIKAQKEMASGVNSKHYIQYKD</sequence>
<evidence type="ECO:0000256" key="12">
    <source>
        <dbReference type="SAM" id="Phobius"/>
    </source>
</evidence>
<keyword evidence="12" id="KW-1133">Transmembrane helix</keyword>
<name>A0A0C9N2M2_9FUNG</name>